<dbReference type="InterPro" id="IPR039425">
    <property type="entry name" value="RNA_pol_sigma-70-like"/>
</dbReference>
<dbReference type="PANTHER" id="PTHR43133:SF51">
    <property type="entry name" value="RNA POLYMERASE SIGMA FACTOR"/>
    <property type="match status" value="1"/>
</dbReference>
<comment type="similarity">
    <text evidence="1">Belongs to the sigma-70 factor family. ECF subfamily.</text>
</comment>
<dbReference type="SUPFAM" id="SSF88946">
    <property type="entry name" value="Sigma2 domain of RNA polymerase sigma factors"/>
    <property type="match status" value="1"/>
</dbReference>
<dbReference type="InterPro" id="IPR013324">
    <property type="entry name" value="RNA_pol_sigma_r3/r4-like"/>
</dbReference>
<dbReference type="SUPFAM" id="SSF88659">
    <property type="entry name" value="Sigma3 and sigma4 domains of RNA polymerase sigma factors"/>
    <property type="match status" value="1"/>
</dbReference>
<dbReference type="NCBIfam" id="TIGR02937">
    <property type="entry name" value="sigma70-ECF"/>
    <property type="match status" value="1"/>
</dbReference>
<keyword evidence="4" id="KW-0804">Transcription</keyword>
<dbReference type="GO" id="GO:0016987">
    <property type="term" value="F:sigma factor activity"/>
    <property type="evidence" value="ECO:0007669"/>
    <property type="project" value="UniProtKB-KW"/>
</dbReference>
<evidence type="ECO:0000313" key="6">
    <source>
        <dbReference type="EMBL" id="ARN56266.1"/>
    </source>
</evidence>
<dbReference type="STRING" id="1941349.STSP1_00642"/>
<dbReference type="AlphaFoldDB" id="A0A1W6LKI7"/>
<proteinExistence type="inferred from homology"/>
<dbReference type="InterPro" id="IPR013325">
    <property type="entry name" value="RNA_pol_sigma_r2"/>
</dbReference>
<keyword evidence="3" id="KW-0731">Sigma factor</keyword>
<feature type="domain" description="RNA polymerase sigma-70 region 2" evidence="5">
    <location>
        <begin position="15"/>
        <end position="77"/>
    </location>
</feature>
<evidence type="ECO:0000259" key="5">
    <source>
        <dbReference type="Pfam" id="PF04542"/>
    </source>
</evidence>
<dbReference type="InterPro" id="IPR014284">
    <property type="entry name" value="RNA_pol_sigma-70_dom"/>
</dbReference>
<name>A0A1W6LKI7_9BACT</name>
<dbReference type="InterPro" id="IPR014331">
    <property type="entry name" value="RNA_pol_sigma70_ECF_RHOBA"/>
</dbReference>
<dbReference type="NCBIfam" id="TIGR02989">
    <property type="entry name" value="Sig-70_gvs1"/>
    <property type="match status" value="1"/>
</dbReference>
<evidence type="ECO:0000256" key="3">
    <source>
        <dbReference type="ARBA" id="ARBA00023082"/>
    </source>
</evidence>
<evidence type="ECO:0000313" key="7">
    <source>
        <dbReference type="Proteomes" id="UP000193334"/>
    </source>
</evidence>
<dbReference type="RefSeq" id="WP_085754971.1">
    <property type="nucleotide sequence ID" value="NZ_CP021023.1"/>
</dbReference>
<evidence type="ECO:0000256" key="2">
    <source>
        <dbReference type="ARBA" id="ARBA00023015"/>
    </source>
</evidence>
<dbReference type="KEGG" id="pbp:STSP1_00642"/>
<dbReference type="Gene3D" id="1.10.1740.10">
    <property type="match status" value="1"/>
</dbReference>
<dbReference type="Proteomes" id="UP000193334">
    <property type="component" value="Chromosome"/>
</dbReference>
<evidence type="ECO:0000256" key="1">
    <source>
        <dbReference type="ARBA" id="ARBA00010641"/>
    </source>
</evidence>
<dbReference type="GO" id="GO:0006352">
    <property type="term" value="P:DNA-templated transcription initiation"/>
    <property type="evidence" value="ECO:0007669"/>
    <property type="project" value="InterPro"/>
</dbReference>
<dbReference type="Pfam" id="PF04542">
    <property type="entry name" value="Sigma70_r2"/>
    <property type="match status" value="1"/>
</dbReference>
<dbReference type="PANTHER" id="PTHR43133">
    <property type="entry name" value="RNA POLYMERASE ECF-TYPE SIGMA FACTO"/>
    <property type="match status" value="1"/>
</dbReference>
<organism evidence="6 7">
    <name type="scientific">Sedimentisphaera salicampi</name>
    <dbReference type="NCBI Taxonomy" id="1941349"/>
    <lineage>
        <taxon>Bacteria</taxon>
        <taxon>Pseudomonadati</taxon>
        <taxon>Planctomycetota</taxon>
        <taxon>Phycisphaerae</taxon>
        <taxon>Sedimentisphaerales</taxon>
        <taxon>Sedimentisphaeraceae</taxon>
        <taxon>Sedimentisphaera</taxon>
    </lineage>
</organism>
<dbReference type="InterPro" id="IPR007627">
    <property type="entry name" value="RNA_pol_sigma70_r2"/>
</dbReference>
<evidence type="ECO:0000256" key="4">
    <source>
        <dbReference type="ARBA" id="ARBA00023163"/>
    </source>
</evidence>
<accession>A0A1W6LKI7</accession>
<keyword evidence="2" id="KW-0805">Transcription regulation</keyword>
<reference evidence="7" key="1">
    <citation type="submission" date="2017-04" db="EMBL/GenBank/DDBJ databases">
        <title>Comparative genomics and description of representatives of a novel lineage of planctomycetes thriving in anoxic sediments.</title>
        <authorList>
            <person name="Spring S."/>
            <person name="Bunk B."/>
            <person name="Sproer C."/>
        </authorList>
    </citation>
    <scope>NUCLEOTIDE SEQUENCE [LARGE SCALE GENOMIC DNA]</scope>
    <source>
        <strain evidence="7">ST-PulAB-D4</strain>
    </source>
</reference>
<dbReference type="EMBL" id="CP021023">
    <property type="protein sequence ID" value="ARN56266.1"/>
    <property type="molecule type" value="Genomic_DNA"/>
</dbReference>
<gene>
    <name evidence="6" type="ORF">STSP1_00642</name>
</gene>
<sequence length="172" mass="20174">MQKKDEFLKLFLDCNNRLYCYILTFVPNKSEADDVLQDSALLMWEKFDNYEKGTNFFSWACTVARNKVFEHYRSKKRFSNLIDNELLEDIGSNFGFSSQQENLKLSALNGCISKLSDNDKGLIKARFTKGTSLKNFARDTERSINTVYKRMAYIYTMLESCIERTLKQWEQG</sequence>
<keyword evidence="7" id="KW-1185">Reference proteome</keyword>
<protein>
    <submittedName>
        <fullName evidence="6">RNA polymerase sigma factor</fullName>
    </submittedName>
</protein>